<evidence type="ECO:0000256" key="3">
    <source>
        <dbReference type="ARBA" id="ARBA00022833"/>
    </source>
</evidence>
<comment type="caution">
    <text evidence="6">The sequence shown here is derived from an EMBL/GenBank/DDBJ whole genome shotgun (WGS) entry which is preliminary data.</text>
</comment>
<protein>
    <recommendedName>
        <fullName evidence="5">BED-type domain-containing protein</fullName>
    </recommendedName>
</protein>
<dbReference type="Pfam" id="PF02892">
    <property type="entry name" value="zf-BED"/>
    <property type="match status" value="1"/>
</dbReference>
<keyword evidence="1" id="KW-0479">Metal-binding</keyword>
<organism evidence="6 7">
    <name type="scientific">Aphis craccivora</name>
    <name type="common">Cowpea aphid</name>
    <dbReference type="NCBI Taxonomy" id="307492"/>
    <lineage>
        <taxon>Eukaryota</taxon>
        <taxon>Metazoa</taxon>
        <taxon>Ecdysozoa</taxon>
        <taxon>Arthropoda</taxon>
        <taxon>Hexapoda</taxon>
        <taxon>Insecta</taxon>
        <taxon>Pterygota</taxon>
        <taxon>Neoptera</taxon>
        <taxon>Paraneoptera</taxon>
        <taxon>Hemiptera</taxon>
        <taxon>Sternorrhyncha</taxon>
        <taxon>Aphidomorpha</taxon>
        <taxon>Aphidoidea</taxon>
        <taxon>Aphididae</taxon>
        <taxon>Aphidini</taxon>
        <taxon>Aphis</taxon>
        <taxon>Aphis</taxon>
    </lineage>
</organism>
<evidence type="ECO:0000259" key="5">
    <source>
        <dbReference type="Pfam" id="PF02892"/>
    </source>
</evidence>
<dbReference type="AlphaFoldDB" id="A0A6G0Y7W4"/>
<reference evidence="6 7" key="1">
    <citation type="submission" date="2019-08" db="EMBL/GenBank/DDBJ databases">
        <title>Whole genome of Aphis craccivora.</title>
        <authorList>
            <person name="Voronova N.V."/>
            <person name="Shulinski R.S."/>
            <person name="Bandarenka Y.V."/>
            <person name="Zhorov D.G."/>
            <person name="Warner D."/>
        </authorList>
    </citation>
    <scope>NUCLEOTIDE SEQUENCE [LARGE SCALE GENOMIC DNA]</scope>
    <source>
        <strain evidence="6">180601</strain>
        <tissue evidence="6">Whole Body</tissue>
    </source>
</reference>
<sequence length="238" mass="27311">MDKFVISKSDSSTNKKQKLQTQSDDIDELETSNENSIKSTNCYILDGQLFSVIKDDDKNISAQCQMCTKVIQGQKGSTGNFLSHIKYRHPANLSKVKIIKDSYKLKKSTNDSTLSLVNTQSKLPFAQSNRISKSKVTTLVFEYIVEEMRPMVTCEKPSFRRLIKGLSGITENVHFPDRQVMLKELKLKYFSYNCLLTKLISEHNYICTTADIWSCNNKSYLGMTCHFIKILMIDHLMF</sequence>
<feature type="compositionally biased region" description="Polar residues" evidence="4">
    <location>
        <begin position="8"/>
        <end position="23"/>
    </location>
</feature>
<dbReference type="Proteomes" id="UP000478052">
    <property type="component" value="Unassembled WGS sequence"/>
</dbReference>
<gene>
    <name evidence="6" type="ORF">FWK35_00019582</name>
</gene>
<keyword evidence="3" id="KW-0862">Zinc</keyword>
<accession>A0A6G0Y7W4</accession>
<name>A0A6G0Y7W4_APHCR</name>
<feature type="domain" description="BED-type" evidence="5">
    <location>
        <begin position="58"/>
        <end position="90"/>
    </location>
</feature>
<evidence type="ECO:0000256" key="1">
    <source>
        <dbReference type="ARBA" id="ARBA00022723"/>
    </source>
</evidence>
<dbReference type="EMBL" id="VUJU01005647">
    <property type="protein sequence ID" value="KAF0750674.1"/>
    <property type="molecule type" value="Genomic_DNA"/>
</dbReference>
<dbReference type="PANTHER" id="PTHR47501">
    <property type="entry name" value="TRANSPOSASE-RELATED"/>
    <property type="match status" value="1"/>
</dbReference>
<feature type="region of interest" description="Disordered" evidence="4">
    <location>
        <begin position="1"/>
        <end position="32"/>
    </location>
</feature>
<evidence type="ECO:0000256" key="4">
    <source>
        <dbReference type="SAM" id="MobiDB-lite"/>
    </source>
</evidence>
<dbReference type="GO" id="GO:0003677">
    <property type="term" value="F:DNA binding"/>
    <property type="evidence" value="ECO:0007669"/>
    <property type="project" value="InterPro"/>
</dbReference>
<evidence type="ECO:0000256" key="2">
    <source>
        <dbReference type="ARBA" id="ARBA00022771"/>
    </source>
</evidence>
<keyword evidence="2" id="KW-0863">Zinc-finger</keyword>
<dbReference type="OrthoDB" id="7554903at2759"/>
<evidence type="ECO:0000313" key="6">
    <source>
        <dbReference type="EMBL" id="KAF0750674.1"/>
    </source>
</evidence>
<proteinExistence type="predicted"/>
<evidence type="ECO:0000313" key="7">
    <source>
        <dbReference type="Proteomes" id="UP000478052"/>
    </source>
</evidence>
<dbReference type="InterPro" id="IPR003656">
    <property type="entry name" value="Znf_BED"/>
</dbReference>
<dbReference type="GO" id="GO:0008270">
    <property type="term" value="F:zinc ion binding"/>
    <property type="evidence" value="ECO:0007669"/>
    <property type="project" value="UniProtKB-KW"/>
</dbReference>
<keyword evidence="7" id="KW-1185">Reference proteome</keyword>